<dbReference type="InterPro" id="IPR019734">
    <property type="entry name" value="TPR_rpt"/>
</dbReference>
<dbReference type="PANTHER" id="PTHR22767:SF2">
    <property type="entry name" value="N(ALPHA)-ACETYLTRANSFERASE 15_16, ISOFORM A"/>
    <property type="match status" value="1"/>
</dbReference>
<dbReference type="PIRSF" id="PIRSF000422">
    <property type="entry name" value="N-terminal-AcTrfase-A_aux_su"/>
    <property type="match status" value="1"/>
</dbReference>
<dbReference type="PROSITE" id="PS50005">
    <property type="entry name" value="TPR"/>
    <property type="match status" value="2"/>
</dbReference>
<dbReference type="SMART" id="SM00028">
    <property type="entry name" value="TPR"/>
    <property type="match status" value="5"/>
</dbReference>
<feature type="repeat" description="TPR" evidence="3">
    <location>
        <begin position="396"/>
        <end position="429"/>
    </location>
</feature>
<feature type="compositionally biased region" description="Basic residues" evidence="4">
    <location>
        <begin position="617"/>
        <end position="626"/>
    </location>
</feature>
<evidence type="ECO:0000313" key="6">
    <source>
        <dbReference type="Proteomes" id="UP000708208"/>
    </source>
</evidence>
<dbReference type="InterPro" id="IPR021183">
    <property type="entry name" value="NatA_aux_su"/>
</dbReference>
<keyword evidence="1" id="KW-0677">Repeat</keyword>
<evidence type="ECO:0000256" key="3">
    <source>
        <dbReference type="PROSITE-ProRule" id="PRU00339"/>
    </source>
</evidence>
<evidence type="ECO:0000313" key="5">
    <source>
        <dbReference type="EMBL" id="CAG7724807.1"/>
    </source>
</evidence>
<feature type="region of interest" description="Disordered" evidence="4">
    <location>
        <begin position="599"/>
        <end position="672"/>
    </location>
</feature>
<dbReference type="FunFam" id="1.25.40.1040:FF:000003">
    <property type="entry name" value="N-terminal acetyltransferase A, auxiliary subunit"/>
    <property type="match status" value="1"/>
</dbReference>
<evidence type="ECO:0000256" key="4">
    <source>
        <dbReference type="SAM" id="MobiDB-lite"/>
    </source>
</evidence>
<name>A0A8J2JPW2_9HEXA</name>
<dbReference type="InterPro" id="IPR013105">
    <property type="entry name" value="TPR_2"/>
</dbReference>
<protein>
    <recommendedName>
        <fullName evidence="7">N-alpha-acetyltransferase 15, NatA auxiliary subunit</fullName>
    </recommendedName>
</protein>
<dbReference type="Pfam" id="PF07719">
    <property type="entry name" value="TPR_2"/>
    <property type="match status" value="1"/>
</dbReference>
<evidence type="ECO:0000256" key="2">
    <source>
        <dbReference type="ARBA" id="ARBA00022803"/>
    </source>
</evidence>
<dbReference type="EMBL" id="CAJVCH010114284">
    <property type="protein sequence ID" value="CAG7724807.1"/>
    <property type="molecule type" value="Genomic_DNA"/>
</dbReference>
<gene>
    <name evidence="5" type="ORF">AFUS01_LOCUS13807</name>
</gene>
<feature type="repeat" description="TPR" evidence="3">
    <location>
        <begin position="100"/>
        <end position="133"/>
    </location>
</feature>
<keyword evidence="2 3" id="KW-0802">TPR repeat</keyword>
<dbReference type="GO" id="GO:0031415">
    <property type="term" value="C:NatA complex"/>
    <property type="evidence" value="ECO:0007669"/>
    <property type="project" value="TreeGrafter"/>
</dbReference>
<dbReference type="PANTHER" id="PTHR22767">
    <property type="entry name" value="N-TERMINAL ACETYLTRANSFERASE-RELATED"/>
    <property type="match status" value="1"/>
</dbReference>
<keyword evidence="6" id="KW-1185">Reference proteome</keyword>
<sequence>MGFWKEESCQQHEGNCETMSATKVSLPPKENAHFKRILKCYEKKHYKIGLKLCNKILNEPAFSDHAETLAMKGLILNAMGRREEAYADVRRGLKKDLRSHTCWHVYGLLQRSERKYEEAIKAYRNALKHDPNNIQILRELSIVQIHIRDLRGYRDTRHQLFNLKPAQRASWIGFAMAYHLLNDYDTAYKILEAFRKTQNPRDGPVYDYENSELLLYQNTILEDSGDLESAVKHLIENSSYICDKTTYSETLANLYLHTGKSKLGEQIYRKLINANPDNYAYYQGLEKALAVEDNPREKVILYSSFSKDKKKVCLPNRMILEYTEGEAFLEHLRPYMESALTKGAPPLFTDLRPLYTDSNKVITIQKLVESMVIQLRDYSRYFEDQEVKSAPASALLWAYYYLAQHYDHLGNHETAMSYVDKAIDHTPTLIELFMCKAKIYKHTGDLASAAKWMDEARELDTADRYINSKCAKYFLQANDIEQATTVCGKFTREGATPLDNLNEMQCMWFQTECALAYQRTGQWGESLKKCHEVDRHFNEIIDDQYDFHTYCLRKMTLRSYVQLLRLEDVLRSHPFYFKAAKCAISVYLHLYDHPLKNQSKDEQISTDNMSPADLKKMKNKQRKARKKLEVEQQAAAAAAEKKEHHLKSKQNASEDGDNHPPPSEELLPEKLSSTQDPLKEAIKFLQPLQSFAYDKIDTHLLAYEIYSRKNKPLLMLQSVKRALKIDDRHPKLHQFLSNFQEYITSRISSLPDPLPEFLQSEMAKIYTAKVFQDIKDINWDSIESKTLFSKHRGDDSSITALSDLKLGDSPSN</sequence>
<dbReference type="Proteomes" id="UP000708208">
    <property type="component" value="Unassembled WGS sequence"/>
</dbReference>
<comment type="caution">
    <text evidence="5">The sequence shown here is derived from an EMBL/GenBank/DDBJ whole genome shotgun (WGS) entry which is preliminary data.</text>
</comment>
<evidence type="ECO:0008006" key="7">
    <source>
        <dbReference type="Google" id="ProtNLM"/>
    </source>
</evidence>
<organism evidence="5 6">
    <name type="scientific">Allacma fusca</name>
    <dbReference type="NCBI Taxonomy" id="39272"/>
    <lineage>
        <taxon>Eukaryota</taxon>
        <taxon>Metazoa</taxon>
        <taxon>Ecdysozoa</taxon>
        <taxon>Arthropoda</taxon>
        <taxon>Hexapoda</taxon>
        <taxon>Collembola</taxon>
        <taxon>Symphypleona</taxon>
        <taxon>Sminthuridae</taxon>
        <taxon>Allacma</taxon>
    </lineage>
</organism>
<dbReference type="OrthoDB" id="10263032at2759"/>
<dbReference type="AlphaFoldDB" id="A0A8J2JPW2"/>
<evidence type="ECO:0000256" key="1">
    <source>
        <dbReference type="ARBA" id="ARBA00022737"/>
    </source>
</evidence>
<proteinExistence type="predicted"/>
<reference evidence="5" key="1">
    <citation type="submission" date="2021-06" db="EMBL/GenBank/DDBJ databases">
        <authorList>
            <person name="Hodson N. C."/>
            <person name="Mongue J. A."/>
            <person name="Jaron S. K."/>
        </authorList>
    </citation>
    <scope>NUCLEOTIDE SEQUENCE</scope>
</reference>
<accession>A0A8J2JPW2</accession>
<dbReference type="Pfam" id="PF12569">
    <property type="entry name" value="NatA_aux_su"/>
    <property type="match status" value="1"/>
</dbReference>